<proteinExistence type="predicted"/>
<reference evidence="1 2" key="1">
    <citation type="submission" date="2020-02" db="EMBL/GenBank/DDBJ databases">
        <authorList>
            <person name="Ma Q."/>
            <person name="Huang Y."/>
            <person name="Song X."/>
            <person name="Pei D."/>
        </authorList>
    </citation>
    <scope>NUCLEOTIDE SEQUENCE [LARGE SCALE GENOMIC DNA]</scope>
    <source>
        <strain evidence="1">Sxm20200214</strain>
        <tissue evidence="1">Leaf</tissue>
    </source>
</reference>
<name>A0A8X7RM93_BRACI</name>
<organism evidence="1 2">
    <name type="scientific">Brassica carinata</name>
    <name type="common">Ethiopian mustard</name>
    <name type="synonym">Abyssinian cabbage</name>
    <dbReference type="NCBI Taxonomy" id="52824"/>
    <lineage>
        <taxon>Eukaryota</taxon>
        <taxon>Viridiplantae</taxon>
        <taxon>Streptophyta</taxon>
        <taxon>Embryophyta</taxon>
        <taxon>Tracheophyta</taxon>
        <taxon>Spermatophyta</taxon>
        <taxon>Magnoliopsida</taxon>
        <taxon>eudicotyledons</taxon>
        <taxon>Gunneridae</taxon>
        <taxon>Pentapetalae</taxon>
        <taxon>rosids</taxon>
        <taxon>malvids</taxon>
        <taxon>Brassicales</taxon>
        <taxon>Brassicaceae</taxon>
        <taxon>Brassiceae</taxon>
        <taxon>Brassica</taxon>
    </lineage>
</organism>
<comment type="caution">
    <text evidence="1">The sequence shown here is derived from an EMBL/GenBank/DDBJ whole genome shotgun (WGS) entry which is preliminary data.</text>
</comment>
<evidence type="ECO:0000313" key="2">
    <source>
        <dbReference type="Proteomes" id="UP000886595"/>
    </source>
</evidence>
<protein>
    <submittedName>
        <fullName evidence="1">Uncharacterized protein</fullName>
    </submittedName>
</protein>
<accession>A0A8X7RM93</accession>
<evidence type="ECO:0000313" key="1">
    <source>
        <dbReference type="EMBL" id="KAG2290532.1"/>
    </source>
</evidence>
<dbReference type="Proteomes" id="UP000886595">
    <property type="component" value="Unassembled WGS sequence"/>
</dbReference>
<sequence>MSKPPTSNLLQLKLSLCSIPFLCNGETTGRKSRWPRDQTGFEIDQSSFPEERLKIRWWSSRFTWPPLLKK</sequence>
<keyword evidence="2" id="KW-1185">Reference proteome</keyword>
<gene>
    <name evidence="1" type="ORF">Bca52824_050136</name>
</gene>
<dbReference type="EMBL" id="JAAMPC010000010">
    <property type="protein sequence ID" value="KAG2290532.1"/>
    <property type="molecule type" value="Genomic_DNA"/>
</dbReference>
<dbReference type="AlphaFoldDB" id="A0A8X7RM93"/>